<keyword evidence="4" id="KW-1134">Transmembrane beta strand</keyword>
<keyword evidence="8" id="KW-0732">Signal</keyword>
<evidence type="ECO:0000256" key="3">
    <source>
        <dbReference type="ARBA" id="ARBA00022448"/>
    </source>
</evidence>
<accession>A0ABR7CPH0</accession>
<keyword evidence="6" id="KW-0472">Membrane</keyword>
<dbReference type="Proteomes" id="UP000636891">
    <property type="component" value="Unassembled WGS sequence"/>
</dbReference>
<evidence type="ECO:0000256" key="1">
    <source>
        <dbReference type="ARBA" id="ARBA00004442"/>
    </source>
</evidence>
<organism evidence="9 10">
    <name type="scientific">Alistipes hominis</name>
    <dbReference type="NCBI Taxonomy" id="2763015"/>
    <lineage>
        <taxon>Bacteria</taxon>
        <taxon>Pseudomonadati</taxon>
        <taxon>Bacteroidota</taxon>
        <taxon>Bacteroidia</taxon>
        <taxon>Bacteroidales</taxon>
        <taxon>Rikenellaceae</taxon>
        <taxon>Alistipes</taxon>
    </lineage>
</organism>
<reference evidence="9 10" key="1">
    <citation type="submission" date="2020-08" db="EMBL/GenBank/DDBJ databases">
        <title>Genome public.</title>
        <authorList>
            <person name="Liu C."/>
            <person name="Sun Q."/>
        </authorList>
    </citation>
    <scope>NUCLEOTIDE SEQUENCE [LARGE SCALE GENOMIC DNA]</scope>
    <source>
        <strain evidence="9 10">New-7</strain>
    </source>
</reference>
<evidence type="ECO:0000256" key="7">
    <source>
        <dbReference type="ARBA" id="ARBA00023237"/>
    </source>
</evidence>
<dbReference type="InterPro" id="IPR003423">
    <property type="entry name" value="OMP_efflux"/>
</dbReference>
<dbReference type="EMBL" id="JACOOK010000006">
    <property type="protein sequence ID" value="MBC5617555.1"/>
    <property type="molecule type" value="Genomic_DNA"/>
</dbReference>
<evidence type="ECO:0000256" key="4">
    <source>
        <dbReference type="ARBA" id="ARBA00022452"/>
    </source>
</evidence>
<name>A0ABR7CPH0_9BACT</name>
<evidence type="ECO:0000256" key="5">
    <source>
        <dbReference type="ARBA" id="ARBA00022692"/>
    </source>
</evidence>
<evidence type="ECO:0000256" key="8">
    <source>
        <dbReference type="SAM" id="SignalP"/>
    </source>
</evidence>
<keyword evidence="7" id="KW-0998">Cell outer membrane</keyword>
<feature type="chain" id="PRO_5047131095" evidence="8">
    <location>
        <begin position="25"/>
        <end position="448"/>
    </location>
</feature>
<keyword evidence="5" id="KW-0812">Transmembrane</keyword>
<sequence length="448" mass="50232">MSKLPIRSVYLSLCLLFLSSGSSAQEKWTLGKCIGYALENNVEIKQASLSSKIRDISVSTAKNSRLPSLNSSLGHTNYFGRGPSRDGTYTDNNQMSSSLSLTAGLTVFSGFRTKHDIKSKVFDLQASLQDLEYAKDNVSLNITSLYLQTLLSKELVKMAEGQVELSEGLVRRSELLIQTGKGLKSELYESKALLANDKLTLVQRNNDRNTALLNLSQALNLKSDQNFDIADLEDDLLQGIPVDPNRDVEQVLAHALESRPNIQAEKLRLISSRYNLSVAKAARYPQISLNGGYSNSYYYSFVSGYNNVAFATQLKNNGNEYIGLSVSIPIFNRLATRNQIRTAQISVRIQELALFNVQNSLRKEIEQSHQNVAASYQKYLTSIESLEAAREAFRYTAELTTTGRATIYDYNDAKTRLEKSESEMIQSKYEFIFSRKILDFYRGVPLTE</sequence>
<dbReference type="InterPro" id="IPR051906">
    <property type="entry name" value="TolC-like"/>
</dbReference>
<dbReference type="Gene3D" id="1.20.1600.10">
    <property type="entry name" value="Outer membrane efflux proteins (OEP)"/>
    <property type="match status" value="1"/>
</dbReference>
<comment type="similarity">
    <text evidence="2">Belongs to the outer membrane factor (OMF) (TC 1.B.17) family.</text>
</comment>
<evidence type="ECO:0000313" key="10">
    <source>
        <dbReference type="Proteomes" id="UP000636891"/>
    </source>
</evidence>
<comment type="caution">
    <text evidence="9">The sequence shown here is derived from an EMBL/GenBank/DDBJ whole genome shotgun (WGS) entry which is preliminary data.</text>
</comment>
<evidence type="ECO:0000256" key="2">
    <source>
        <dbReference type="ARBA" id="ARBA00007613"/>
    </source>
</evidence>
<dbReference type="PANTHER" id="PTHR30026">
    <property type="entry name" value="OUTER MEMBRANE PROTEIN TOLC"/>
    <property type="match status" value="1"/>
</dbReference>
<dbReference type="Pfam" id="PF02321">
    <property type="entry name" value="OEP"/>
    <property type="match status" value="2"/>
</dbReference>
<keyword evidence="10" id="KW-1185">Reference proteome</keyword>
<keyword evidence="3" id="KW-0813">Transport</keyword>
<dbReference type="RefSeq" id="WP_186965915.1">
    <property type="nucleotide sequence ID" value="NZ_JACOOK010000006.1"/>
</dbReference>
<evidence type="ECO:0000313" key="9">
    <source>
        <dbReference type="EMBL" id="MBC5617555.1"/>
    </source>
</evidence>
<dbReference type="SUPFAM" id="SSF56954">
    <property type="entry name" value="Outer membrane efflux proteins (OEP)"/>
    <property type="match status" value="1"/>
</dbReference>
<evidence type="ECO:0000256" key="6">
    <source>
        <dbReference type="ARBA" id="ARBA00023136"/>
    </source>
</evidence>
<dbReference type="PANTHER" id="PTHR30026:SF20">
    <property type="entry name" value="OUTER MEMBRANE PROTEIN TOLC"/>
    <property type="match status" value="1"/>
</dbReference>
<gene>
    <name evidence="9" type="ORF">H8S08_11105</name>
</gene>
<feature type="signal peptide" evidence="8">
    <location>
        <begin position="1"/>
        <end position="24"/>
    </location>
</feature>
<comment type="subcellular location">
    <subcellularLocation>
        <location evidence="1">Cell outer membrane</location>
    </subcellularLocation>
</comment>
<protein>
    <submittedName>
        <fullName evidence="9">TolC family protein</fullName>
    </submittedName>
</protein>
<proteinExistence type="inferred from homology"/>